<proteinExistence type="predicted"/>
<accession>A0A177AWY2</accession>
<reference evidence="2 3" key="1">
    <citation type="submission" date="2016-04" db="EMBL/GenBank/DDBJ databases">
        <title>The genome of Intoshia linei affirms orthonectids as highly simplified spiralians.</title>
        <authorList>
            <person name="Mikhailov K.V."/>
            <person name="Slusarev G.S."/>
            <person name="Nikitin M.A."/>
            <person name="Logacheva M.D."/>
            <person name="Penin A."/>
            <person name="Aleoshin V."/>
            <person name="Panchin Y.V."/>
        </authorList>
    </citation>
    <scope>NUCLEOTIDE SEQUENCE [LARGE SCALE GENOMIC DNA]</scope>
    <source>
        <strain evidence="2">Intl2013</strain>
        <tissue evidence="2">Whole animal</tissue>
    </source>
</reference>
<dbReference type="Proteomes" id="UP000078046">
    <property type="component" value="Unassembled WGS sequence"/>
</dbReference>
<comment type="caution">
    <text evidence="2">The sequence shown here is derived from an EMBL/GenBank/DDBJ whole genome shotgun (WGS) entry which is preliminary data.</text>
</comment>
<name>A0A177AWY2_9BILA</name>
<feature type="compositionally biased region" description="Basic and acidic residues" evidence="1">
    <location>
        <begin position="20"/>
        <end position="33"/>
    </location>
</feature>
<feature type="region of interest" description="Disordered" evidence="1">
    <location>
        <begin position="1"/>
        <end position="33"/>
    </location>
</feature>
<evidence type="ECO:0000313" key="3">
    <source>
        <dbReference type="Proteomes" id="UP000078046"/>
    </source>
</evidence>
<dbReference type="AlphaFoldDB" id="A0A177AWY2"/>
<evidence type="ECO:0000313" key="2">
    <source>
        <dbReference type="EMBL" id="OAF65921.1"/>
    </source>
</evidence>
<gene>
    <name evidence="2" type="ORF">A3Q56_06359</name>
</gene>
<keyword evidence="3" id="KW-1185">Reference proteome</keyword>
<organism evidence="2 3">
    <name type="scientific">Intoshia linei</name>
    <dbReference type="NCBI Taxonomy" id="1819745"/>
    <lineage>
        <taxon>Eukaryota</taxon>
        <taxon>Metazoa</taxon>
        <taxon>Spiralia</taxon>
        <taxon>Lophotrochozoa</taxon>
        <taxon>Mesozoa</taxon>
        <taxon>Orthonectida</taxon>
        <taxon>Rhopaluridae</taxon>
        <taxon>Intoshia</taxon>
    </lineage>
</organism>
<dbReference type="EMBL" id="LWCA01001097">
    <property type="protein sequence ID" value="OAF65921.1"/>
    <property type="molecule type" value="Genomic_DNA"/>
</dbReference>
<evidence type="ECO:0000256" key="1">
    <source>
        <dbReference type="SAM" id="MobiDB-lite"/>
    </source>
</evidence>
<sequence>MDINSTIEDEVMSELGSHQPEGDLPQKDIDQSQKQEVSNSIINALEIGYATGHMEEFIDKFQRYAEWHKWNRVTKLALLKLIISKKEGERITSILGNECGNVDLWIKVL</sequence>
<protein>
    <submittedName>
        <fullName evidence="2">Uncharacterized protein</fullName>
    </submittedName>
</protein>